<keyword evidence="1" id="KW-0732">Signal</keyword>
<proteinExistence type="predicted"/>
<reference evidence="2 3" key="1">
    <citation type="submission" date="2019-04" db="EMBL/GenBank/DDBJ databases">
        <title>Pedobacter sp. RP-3-15 sp. nov., isolated from Arctic soil.</title>
        <authorList>
            <person name="Dahal R.H."/>
            <person name="Kim D.-U."/>
        </authorList>
    </citation>
    <scope>NUCLEOTIDE SEQUENCE [LARGE SCALE GENOMIC DNA]</scope>
    <source>
        <strain evidence="2 3">RP-3-15</strain>
    </source>
</reference>
<gene>
    <name evidence="2" type="ORF">FA047_15275</name>
</gene>
<dbReference type="PROSITE" id="PS51257">
    <property type="entry name" value="PROKAR_LIPOPROTEIN"/>
    <property type="match status" value="1"/>
</dbReference>
<dbReference type="AlphaFoldDB" id="A0A4U1CEY6"/>
<sequence length="252" mass="27929">MKLYKIFLVAVLAMFVLACKKESPIEDIVGSSNDDHRASLRVTLNNRTPALGDSIVITASTWHVSDQIAKVEFIRTAVEKYAVNLELNNTSLNSWIDDKTPAFLIVDSLHKEEVWRTVDKSDLNRYFETLSDSYVIREAYKEFKQADAKDAALINAISEEGFKSLKDLLSRSINVLDYKALFPAAPAGDISGASLTAAGKENLNKNLTKQLLISNALKTATKKGDLIVTLKVKVTAQKSAVNEVINVFQTKY</sequence>
<dbReference type="EMBL" id="SWBQ01000004">
    <property type="protein sequence ID" value="TKC05121.1"/>
    <property type="molecule type" value="Genomic_DNA"/>
</dbReference>
<dbReference type="Proteomes" id="UP000307244">
    <property type="component" value="Unassembled WGS sequence"/>
</dbReference>
<keyword evidence="3" id="KW-1185">Reference proteome</keyword>
<comment type="caution">
    <text evidence="2">The sequence shown here is derived from an EMBL/GenBank/DDBJ whole genome shotgun (WGS) entry which is preliminary data.</text>
</comment>
<accession>A0A4U1CEY6</accession>
<protein>
    <submittedName>
        <fullName evidence="2">Uncharacterized protein</fullName>
    </submittedName>
</protein>
<name>A0A4U1CEY6_9SPHI</name>
<dbReference type="RefSeq" id="WP_136836940.1">
    <property type="nucleotide sequence ID" value="NZ_SWBQ01000004.1"/>
</dbReference>
<feature type="signal peptide" evidence="1">
    <location>
        <begin position="1"/>
        <end position="18"/>
    </location>
</feature>
<evidence type="ECO:0000256" key="1">
    <source>
        <dbReference type="SAM" id="SignalP"/>
    </source>
</evidence>
<evidence type="ECO:0000313" key="2">
    <source>
        <dbReference type="EMBL" id="TKC05121.1"/>
    </source>
</evidence>
<feature type="chain" id="PRO_5020382765" evidence="1">
    <location>
        <begin position="19"/>
        <end position="252"/>
    </location>
</feature>
<organism evidence="2 3">
    <name type="scientific">Pedobacter frigoris</name>
    <dbReference type="NCBI Taxonomy" id="2571272"/>
    <lineage>
        <taxon>Bacteria</taxon>
        <taxon>Pseudomonadati</taxon>
        <taxon>Bacteroidota</taxon>
        <taxon>Sphingobacteriia</taxon>
        <taxon>Sphingobacteriales</taxon>
        <taxon>Sphingobacteriaceae</taxon>
        <taxon>Pedobacter</taxon>
    </lineage>
</organism>
<dbReference type="OrthoDB" id="705523at2"/>
<evidence type="ECO:0000313" key="3">
    <source>
        <dbReference type="Proteomes" id="UP000307244"/>
    </source>
</evidence>